<dbReference type="InterPro" id="IPR010998">
    <property type="entry name" value="Integrase_recombinase_N"/>
</dbReference>
<dbReference type="PANTHER" id="PTHR30349">
    <property type="entry name" value="PHAGE INTEGRASE-RELATED"/>
    <property type="match status" value="1"/>
</dbReference>
<dbReference type="InterPro" id="IPR044068">
    <property type="entry name" value="CB"/>
</dbReference>
<dbReference type="Proteomes" id="UP000215383">
    <property type="component" value="Chromosome 1"/>
</dbReference>
<keyword evidence="7" id="KW-0233">DNA recombination</keyword>
<keyword evidence="4" id="KW-0159">Chromosome partition</keyword>
<dbReference type="eggNOG" id="COG4974">
    <property type="taxonomic scope" value="Bacteria"/>
</dbReference>
<dbReference type="RefSeq" id="WP_051177577.1">
    <property type="nucleotide sequence ID" value="NZ_LT906446.1"/>
</dbReference>
<dbReference type="InterPro" id="IPR013762">
    <property type="entry name" value="Integrase-like_cat_sf"/>
</dbReference>
<dbReference type="GO" id="GO:0005737">
    <property type="term" value="C:cytoplasm"/>
    <property type="evidence" value="ECO:0007669"/>
    <property type="project" value="UniProtKB-SubCell"/>
</dbReference>
<dbReference type="InterPro" id="IPR002104">
    <property type="entry name" value="Integrase_catalytic"/>
</dbReference>
<dbReference type="InterPro" id="IPR050090">
    <property type="entry name" value="Tyrosine_recombinase_XerCD"/>
</dbReference>
<evidence type="ECO:0000256" key="6">
    <source>
        <dbReference type="ARBA" id="ARBA00023125"/>
    </source>
</evidence>
<evidence type="ECO:0000256" key="9">
    <source>
        <dbReference type="PROSITE-ProRule" id="PRU01248"/>
    </source>
</evidence>
<keyword evidence="6 9" id="KW-0238">DNA-binding</keyword>
<dbReference type="GO" id="GO:0015074">
    <property type="term" value="P:DNA integration"/>
    <property type="evidence" value="ECO:0007669"/>
    <property type="project" value="UniProtKB-KW"/>
</dbReference>
<evidence type="ECO:0000313" key="13">
    <source>
        <dbReference type="Proteomes" id="UP000215383"/>
    </source>
</evidence>
<dbReference type="AlphaFoldDB" id="A0A239THX6"/>
<dbReference type="PROSITE" id="PS51900">
    <property type="entry name" value="CB"/>
    <property type="match status" value="1"/>
</dbReference>
<dbReference type="GO" id="GO:0003677">
    <property type="term" value="F:DNA binding"/>
    <property type="evidence" value="ECO:0007669"/>
    <property type="project" value="UniProtKB-UniRule"/>
</dbReference>
<comment type="subcellular location">
    <subcellularLocation>
        <location evidence="1">Cytoplasm</location>
    </subcellularLocation>
</comment>
<name>A0A239THX6_9FIRM</name>
<keyword evidence="5" id="KW-0229">DNA integration</keyword>
<gene>
    <name evidence="12" type="primary">xerC_1</name>
    <name evidence="12" type="ORF">SAMEA4364220_00737</name>
</gene>
<sequence length="335" mass="39387">MENFQMTEGKFLATGNYLKQEEINENTLLLNYKTLLARYLSQGEPSEDTLRNYYSAIDQYITWCLENKCHPLEITEYQFMYYRDYLLKAKMKKGSIKSKLNAIKQFYNIAVKLNLIKTSPAKDVGVKAYEPNEISPLKFLTIEQLNHLLNIIPKYDGKHVDYLRDRAIIMLMALEGLRTVEVYRMSVSDINWDMKTIYIHGKGHNDFIYPRQDVFNILKEYLDIRPFDISKIDKLGEPVFTAVSNYSKGKRMDRRGIRYNIDKWLDKAGYKKAGISCHMLRHTCGTLIYSKTKDLQIVKEVLRHSDINITSKYAHVYNNMDKRYTSIINLDNEKD</sequence>
<evidence type="ECO:0000256" key="4">
    <source>
        <dbReference type="ARBA" id="ARBA00022829"/>
    </source>
</evidence>
<evidence type="ECO:0000256" key="7">
    <source>
        <dbReference type="ARBA" id="ARBA00023172"/>
    </source>
</evidence>
<dbReference type="GeneID" id="78506762"/>
<dbReference type="Gene3D" id="1.10.150.130">
    <property type="match status" value="1"/>
</dbReference>
<accession>A0A239THX6</accession>
<dbReference type="SUPFAM" id="SSF56349">
    <property type="entry name" value="DNA breaking-rejoining enzymes"/>
    <property type="match status" value="1"/>
</dbReference>
<keyword evidence="2" id="KW-0963">Cytoplasm</keyword>
<dbReference type="PROSITE" id="PS51898">
    <property type="entry name" value="TYR_RECOMBINASE"/>
    <property type="match status" value="1"/>
</dbReference>
<organism evidence="12 13">
    <name type="scientific">Megamonas hypermegale</name>
    <dbReference type="NCBI Taxonomy" id="158847"/>
    <lineage>
        <taxon>Bacteria</taxon>
        <taxon>Bacillati</taxon>
        <taxon>Bacillota</taxon>
        <taxon>Negativicutes</taxon>
        <taxon>Selenomonadales</taxon>
        <taxon>Selenomonadaceae</taxon>
        <taxon>Megamonas</taxon>
    </lineage>
</organism>
<protein>
    <submittedName>
        <fullName evidence="12">Tyrosine recombinase XerC</fullName>
    </submittedName>
</protein>
<proteinExistence type="predicted"/>
<dbReference type="InterPro" id="IPR004107">
    <property type="entry name" value="Integrase_SAM-like_N"/>
</dbReference>
<evidence type="ECO:0000256" key="8">
    <source>
        <dbReference type="ARBA" id="ARBA00023306"/>
    </source>
</evidence>
<evidence type="ECO:0000256" key="2">
    <source>
        <dbReference type="ARBA" id="ARBA00022490"/>
    </source>
</evidence>
<dbReference type="Pfam" id="PF00589">
    <property type="entry name" value="Phage_integrase"/>
    <property type="match status" value="1"/>
</dbReference>
<evidence type="ECO:0000256" key="1">
    <source>
        <dbReference type="ARBA" id="ARBA00004496"/>
    </source>
</evidence>
<keyword evidence="13" id="KW-1185">Reference proteome</keyword>
<dbReference type="InterPro" id="IPR011010">
    <property type="entry name" value="DNA_brk_join_enz"/>
</dbReference>
<dbReference type="GO" id="GO:0007059">
    <property type="term" value="P:chromosome segregation"/>
    <property type="evidence" value="ECO:0007669"/>
    <property type="project" value="UniProtKB-KW"/>
</dbReference>
<evidence type="ECO:0000256" key="3">
    <source>
        <dbReference type="ARBA" id="ARBA00022618"/>
    </source>
</evidence>
<keyword evidence="3" id="KW-0132">Cell division</keyword>
<dbReference type="Gene3D" id="1.10.443.10">
    <property type="entry name" value="Intergrase catalytic core"/>
    <property type="match status" value="1"/>
</dbReference>
<evidence type="ECO:0000313" key="12">
    <source>
        <dbReference type="EMBL" id="SNU97337.1"/>
    </source>
</evidence>
<evidence type="ECO:0000259" key="11">
    <source>
        <dbReference type="PROSITE" id="PS51900"/>
    </source>
</evidence>
<feature type="domain" description="Tyr recombinase" evidence="10">
    <location>
        <begin position="135"/>
        <end position="326"/>
    </location>
</feature>
<dbReference type="EMBL" id="LT906446">
    <property type="protein sequence ID" value="SNU97337.1"/>
    <property type="molecule type" value="Genomic_DNA"/>
</dbReference>
<evidence type="ECO:0000259" key="10">
    <source>
        <dbReference type="PROSITE" id="PS51898"/>
    </source>
</evidence>
<dbReference type="Pfam" id="PF13495">
    <property type="entry name" value="Phage_int_SAM_4"/>
    <property type="match status" value="1"/>
</dbReference>
<dbReference type="GO" id="GO:0051301">
    <property type="term" value="P:cell division"/>
    <property type="evidence" value="ECO:0007669"/>
    <property type="project" value="UniProtKB-KW"/>
</dbReference>
<keyword evidence="8" id="KW-0131">Cell cycle</keyword>
<evidence type="ECO:0000256" key="5">
    <source>
        <dbReference type="ARBA" id="ARBA00022908"/>
    </source>
</evidence>
<feature type="domain" description="Core-binding (CB)" evidence="11">
    <location>
        <begin position="30"/>
        <end position="111"/>
    </location>
</feature>
<reference evidence="12 13" key="1">
    <citation type="submission" date="2017-06" db="EMBL/GenBank/DDBJ databases">
        <authorList>
            <consortium name="Pathogen Informatics"/>
        </authorList>
    </citation>
    <scope>NUCLEOTIDE SEQUENCE [LARGE SCALE GENOMIC DNA]</scope>
    <source>
        <strain evidence="12 13">NCTC10570</strain>
    </source>
</reference>
<dbReference type="PANTHER" id="PTHR30349:SF77">
    <property type="entry name" value="TYROSINE RECOMBINASE XERC"/>
    <property type="match status" value="1"/>
</dbReference>
<dbReference type="GO" id="GO:0006310">
    <property type="term" value="P:DNA recombination"/>
    <property type="evidence" value="ECO:0007669"/>
    <property type="project" value="UniProtKB-KW"/>
</dbReference>